<keyword evidence="1" id="KW-0732">Signal</keyword>
<dbReference type="PANTHER" id="PTHR46580:SF4">
    <property type="entry name" value="ATP_GTP-BINDING PROTEIN"/>
    <property type="match status" value="1"/>
</dbReference>
<feature type="domain" description="Secretion system C-terminal sorting" evidence="3">
    <location>
        <begin position="942"/>
        <end position="1017"/>
    </location>
</feature>
<evidence type="ECO:0000259" key="3">
    <source>
        <dbReference type="Pfam" id="PF18962"/>
    </source>
</evidence>
<dbReference type="NCBIfam" id="TIGR04183">
    <property type="entry name" value="Por_Secre_tail"/>
    <property type="match status" value="1"/>
</dbReference>
<feature type="domain" description="SbsA Ig-like" evidence="2">
    <location>
        <begin position="471"/>
        <end position="572"/>
    </location>
</feature>
<dbReference type="InterPro" id="IPR026444">
    <property type="entry name" value="Secre_tail"/>
</dbReference>
<dbReference type="InterPro" id="IPR011043">
    <property type="entry name" value="Gal_Oxase/kelch_b-propeller"/>
</dbReference>
<reference evidence="4" key="1">
    <citation type="submission" date="2021-10" db="EMBL/GenBank/DDBJ databases">
        <authorList>
            <person name="Dean J.D."/>
            <person name="Kim M.K."/>
            <person name="Newey C.N."/>
            <person name="Stoker T.S."/>
            <person name="Thompson D.W."/>
            <person name="Grose J.H."/>
        </authorList>
    </citation>
    <scope>NUCLEOTIDE SEQUENCE</scope>
    <source>
        <strain evidence="4">BT178</strain>
    </source>
</reference>
<dbReference type="Pfam" id="PF18962">
    <property type="entry name" value="Por_Secre_tail"/>
    <property type="match status" value="1"/>
</dbReference>
<protein>
    <submittedName>
        <fullName evidence="4">T9SS type A sorting domain-containing protein</fullName>
    </submittedName>
</protein>
<dbReference type="Pfam" id="PF13517">
    <property type="entry name" value="FG-GAP_3"/>
    <property type="match status" value="2"/>
</dbReference>
<evidence type="ECO:0000259" key="2">
    <source>
        <dbReference type="Pfam" id="PF13205"/>
    </source>
</evidence>
<proteinExistence type="predicted"/>
<keyword evidence="5" id="KW-1185">Reference proteome</keyword>
<organism evidence="4 5">
    <name type="scientific">Hymenobacter lucidus</name>
    <dbReference type="NCBI Taxonomy" id="2880930"/>
    <lineage>
        <taxon>Bacteria</taxon>
        <taxon>Pseudomonadati</taxon>
        <taxon>Bacteroidota</taxon>
        <taxon>Cytophagia</taxon>
        <taxon>Cytophagales</taxon>
        <taxon>Hymenobacteraceae</taxon>
        <taxon>Hymenobacter</taxon>
    </lineage>
</organism>
<name>A0ABS8ATE9_9BACT</name>
<dbReference type="SUPFAM" id="SSF50965">
    <property type="entry name" value="Galactose oxidase, central domain"/>
    <property type="match status" value="1"/>
</dbReference>
<dbReference type="Pfam" id="PF13205">
    <property type="entry name" value="Big_5"/>
    <property type="match status" value="1"/>
</dbReference>
<dbReference type="SUPFAM" id="SSF69318">
    <property type="entry name" value="Integrin alpha N-terminal domain"/>
    <property type="match status" value="1"/>
</dbReference>
<sequence>MRPQLVRHWSKSFLLLILAFLSSYGSYAQLPGWASGQVLFSTFTPQTIKCLTDPNGDLIVYGTGGSITFGTLPAVSGLYVAKMKASTRQWQWAVQANSLQMSNTSATVDSNGNVVVGGTFYGSATFGSLPLVPGGDRYTSYLAVISGSAGQWLWAKSTPNFSVKALAADASGGVIVSGPLFDDVVFSNLPVVRAYTRADSYVARMTTITGEWQWVKQITPTAANSSTQIFPTVAAWTTSGEFIVAGTFSGTYPFGSSATLTSKPNIFEFYIASLDTNTGQWRWATQSETANGQSSNPVINLVVSGNDILIGGKASVNTSFGSSFTTGSSSTYLGRLDRMSGAWQWFGTIPGSSANISSITPTAAGYVVVGTFTGRLPFSASNVLTSAGNTDIFVAGLNNADQWQWATRGGGINKEVSTGGTVLGSGEIVVAGSYSPRNRTELSPQLSLSHSSTFGNESFFLASLNSTSFLLNDISPYLNAPGVVPASAVVATFNQSIAPTTATNLRVSSSLSQGRRTGTLVLSSSGNATNNVISFQPTLPFLPNELVSVSIPRTIRSLTQQDIAPFLYQFRTAAGGSGRGLLTGTDSLSGARTADFARCADMDNDGDLDLVTSGATGSSIQVSFNDGTGHFPRIATIASTGTVAGLALEDIDGDSDIDVTYTALHAAAPDSAIVQFNTGAGTFSGRSAVAVGENPRGLCFGDLDADGDADLVIANANASGTLSIRLNDGTGRFTGTTTIPTGSSTRSVAIGDLDNDGDLDIVGANEGSNTVSVAYNNGAGGFGIPVSVATGPAPHTVVLGDLNADNTLDIATAGQGGSKAITLLLTSTFSGQEYAPTNYAAPDASAIELADLDADQDLDILVLDKANRVVRPLVCFRPGDFGGAPAVRVNLLPETLLVGDLDGDSDLDMVTVNRTGSLSPRFNTGLVTAVVAGSKAGPPAAVYPVPAHDHLTVQLQPGTGSTSLTLFNTLGQQVLARLAQLPAADGTLQVPLSSLRPGMYHLRISTPKGTSVQHVVIE</sequence>
<gene>
    <name evidence="4" type="ORF">LGH74_15980</name>
</gene>
<dbReference type="RefSeq" id="WP_226177189.1">
    <property type="nucleotide sequence ID" value="NZ_JAJADR010000004.1"/>
</dbReference>
<dbReference type="Proteomes" id="UP001165296">
    <property type="component" value="Unassembled WGS sequence"/>
</dbReference>
<evidence type="ECO:0000313" key="5">
    <source>
        <dbReference type="Proteomes" id="UP001165296"/>
    </source>
</evidence>
<dbReference type="InterPro" id="IPR032812">
    <property type="entry name" value="SbsA_Ig"/>
</dbReference>
<evidence type="ECO:0000313" key="4">
    <source>
        <dbReference type="EMBL" id="MCB2409492.1"/>
    </source>
</evidence>
<evidence type="ECO:0000256" key="1">
    <source>
        <dbReference type="ARBA" id="ARBA00022729"/>
    </source>
</evidence>
<dbReference type="InterPro" id="IPR028994">
    <property type="entry name" value="Integrin_alpha_N"/>
</dbReference>
<dbReference type="PANTHER" id="PTHR46580">
    <property type="entry name" value="SENSOR KINASE-RELATED"/>
    <property type="match status" value="1"/>
</dbReference>
<comment type="caution">
    <text evidence="4">The sequence shown here is derived from an EMBL/GenBank/DDBJ whole genome shotgun (WGS) entry which is preliminary data.</text>
</comment>
<dbReference type="InterPro" id="IPR013517">
    <property type="entry name" value="FG-GAP"/>
</dbReference>
<accession>A0ABS8ATE9</accession>
<dbReference type="EMBL" id="JAJADR010000004">
    <property type="protein sequence ID" value="MCB2409492.1"/>
    <property type="molecule type" value="Genomic_DNA"/>
</dbReference>
<dbReference type="Gene3D" id="2.30.30.100">
    <property type="match status" value="2"/>
</dbReference>